<dbReference type="InterPro" id="IPR025648">
    <property type="entry name" value="DUF4358"/>
</dbReference>
<gene>
    <name evidence="4" type="ORF">H9714_07270</name>
</gene>
<dbReference type="Pfam" id="PF14270">
    <property type="entry name" value="DUF4358"/>
    <property type="match status" value="1"/>
</dbReference>
<evidence type="ECO:0000313" key="5">
    <source>
        <dbReference type="Proteomes" id="UP000824208"/>
    </source>
</evidence>
<dbReference type="Gene3D" id="3.10.620.30">
    <property type="match status" value="1"/>
</dbReference>
<evidence type="ECO:0000256" key="2">
    <source>
        <dbReference type="SAM" id="SignalP"/>
    </source>
</evidence>
<dbReference type="GO" id="GO:0005737">
    <property type="term" value="C:cytoplasm"/>
    <property type="evidence" value="ECO:0007669"/>
    <property type="project" value="TreeGrafter"/>
</dbReference>
<dbReference type="Proteomes" id="UP000824208">
    <property type="component" value="Unassembled WGS sequence"/>
</dbReference>
<reference evidence="4" key="2">
    <citation type="submission" date="2021-04" db="EMBL/GenBank/DDBJ databases">
        <authorList>
            <person name="Gilroy R."/>
        </authorList>
    </citation>
    <scope>NUCLEOTIDE SEQUENCE</scope>
    <source>
        <strain evidence="4">CHK189-11263</strain>
    </source>
</reference>
<evidence type="ECO:0000256" key="1">
    <source>
        <dbReference type="SAM" id="MobiDB-lite"/>
    </source>
</evidence>
<dbReference type="PANTHER" id="PTHR46333">
    <property type="entry name" value="CYTOKINESIS PROTEIN 3"/>
    <property type="match status" value="1"/>
</dbReference>
<evidence type="ECO:0000259" key="3">
    <source>
        <dbReference type="SMART" id="SM00460"/>
    </source>
</evidence>
<dbReference type="InterPro" id="IPR052557">
    <property type="entry name" value="CAP/Cytokinesis_protein"/>
</dbReference>
<reference evidence="4" key="1">
    <citation type="journal article" date="2021" name="PeerJ">
        <title>Extensive microbial diversity within the chicken gut microbiome revealed by metagenomics and culture.</title>
        <authorList>
            <person name="Gilroy R."/>
            <person name="Ravi A."/>
            <person name="Getino M."/>
            <person name="Pursley I."/>
            <person name="Horton D.L."/>
            <person name="Alikhan N.F."/>
            <person name="Baker D."/>
            <person name="Gharbi K."/>
            <person name="Hall N."/>
            <person name="Watson M."/>
            <person name="Adriaenssens E.M."/>
            <person name="Foster-Nyarko E."/>
            <person name="Jarju S."/>
            <person name="Secka A."/>
            <person name="Antonio M."/>
            <person name="Oren A."/>
            <person name="Chaudhuri R.R."/>
            <person name="La Ragione R."/>
            <person name="Hildebrand F."/>
            <person name="Pallen M.J."/>
        </authorList>
    </citation>
    <scope>NUCLEOTIDE SEQUENCE</scope>
    <source>
        <strain evidence="4">CHK189-11263</strain>
    </source>
</reference>
<dbReference type="SMART" id="SM00460">
    <property type="entry name" value="TGc"/>
    <property type="match status" value="1"/>
</dbReference>
<proteinExistence type="predicted"/>
<protein>
    <submittedName>
        <fullName evidence="4">DUF4358 domain-containing protein</fullName>
    </submittedName>
</protein>
<dbReference type="PROSITE" id="PS51257">
    <property type="entry name" value="PROKAR_LIPOPROTEIN"/>
    <property type="match status" value="1"/>
</dbReference>
<dbReference type="InterPro" id="IPR002931">
    <property type="entry name" value="Transglutaminase-like"/>
</dbReference>
<comment type="caution">
    <text evidence="4">The sequence shown here is derived from an EMBL/GenBank/DDBJ whole genome shotgun (WGS) entry which is preliminary data.</text>
</comment>
<dbReference type="InterPro" id="IPR038765">
    <property type="entry name" value="Papain-like_cys_pep_sf"/>
</dbReference>
<accession>A0A9D2MBR9</accession>
<dbReference type="SUPFAM" id="SSF54001">
    <property type="entry name" value="Cysteine proteinases"/>
    <property type="match status" value="1"/>
</dbReference>
<feature type="chain" id="PRO_5039456713" evidence="2">
    <location>
        <begin position="25"/>
        <end position="440"/>
    </location>
</feature>
<evidence type="ECO:0000313" key="4">
    <source>
        <dbReference type="EMBL" id="HJB57334.1"/>
    </source>
</evidence>
<keyword evidence="2" id="KW-0732">Signal</keyword>
<dbReference type="EMBL" id="DWYC01000061">
    <property type="protein sequence ID" value="HJB57334.1"/>
    <property type="molecule type" value="Genomic_DNA"/>
</dbReference>
<feature type="compositionally biased region" description="Low complexity" evidence="1">
    <location>
        <begin position="200"/>
        <end position="226"/>
    </location>
</feature>
<dbReference type="AlphaFoldDB" id="A0A9D2MBR9"/>
<dbReference type="Pfam" id="PF01841">
    <property type="entry name" value="Transglut_core"/>
    <property type="match status" value="1"/>
</dbReference>
<organism evidence="4 5">
    <name type="scientific">Candidatus Flavonifractor intestinipullorum</name>
    <dbReference type="NCBI Taxonomy" id="2838587"/>
    <lineage>
        <taxon>Bacteria</taxon>
        <taxon>Bacillati</taxon>
        <taxon>Bacillota</taxon>
        <taxon>Clostridia</taxon>
        <taxon>Eubacteriales</taxon>
        <taxon>Oscillospiraceae</taxon>
        <taxon>Flavonifractor</taxon>
    </lineage>
</organism>
<feature type="signal peptide" evidence="2">
    <location>
        <begin position="1"/>
        <end position="24"/>
    </location>
</feature>
<sequence length="440" mass="46778">MKYIPTLALAACLTLGLAACGASPAGEGAVETDWTLQQMAAAVWEAGSQLGGTEILPGDELYENYLTAGYGLDAAGVADGAIWAAGDTSAQEVAVFQAAEGASSEEIAQTLQTYLEERTGAFTGYLPEEAALLEASQVVTRGDYVALLACSDPQAAREAFEACFSAPPPEPSEAAPTPSREPLETDVSETPSSAARETPEPSAALTPSPAATGTPRPSAAESASPASPTPAPTPVSTPEVRPAASPEPWSYQESRLLDAWDAGDWSALAAEDQAILEVCREVIETVVPADGSDYEKELAVHDWMLAHGSYDSNTLSQLPDFQENPNNDNPYGFLVDGKGICLGYTTTFQLLMDLLEIPCITVEGSAYHGTEEHAWNQVQLDGEWYCVDVTWDDPSTHGTVSERTAHRYFNVTSEFMQETDHQWDESLAPEAAGAAYAWQP</sequence>
<feature type="region of interest" description="Disordered" evidence="1">
    <location>
        <begin position="164"/>
        <end position="249"/>
    </location>
</feature>
<name>A0A9D2MBR9_9FIRM</name>
<feature type="domain" description="Transglutaminase-like" evidence="3">
    <location>
        <begin position="333"/>
        <end position="391"/>
    </location>
</feature>
<dbReference type="PANTHER" id="PTHR46333:SF2">
    <property type="entry name" value="CYTOKINESIS PROTEIN 3"/>
    <property type="match status" value="1"/>
</dbReference>